<reference evidence="1 2" key="1">
    <citation type="journal article" date="2019" name="Nat. Ecol. Evol.">
        <title>Megaphylogeny resolves global patterns of mushroom evolution.</title>
        <authorList>
            <person name="Varga T."/>
            <person name="Krizsan K."/>
            <person name="Foldi C."/>
            <person name="Dima B."/>
            <person name="Sanchez-Garcia M."/>
            <person name="Sanchez-Ramirez S."/>
            <person name="Szollosi G.J."/>
            <person name="Szarkandi J.G."/>
            <person name="Papp V."/>
            <person name="Albert L."/>
            <person name="Andreopoulos W."/>
            <person name="Angelini C."/>
            <person name="Antonin V."/>
            <person name="Barry K.W."/>
            <person name="Bougher N.L."/>
            <person name="Buchanan P."/>
            <person name="Buyck B."/>
            <person name="Bense V."/>
            <person name="Catcheside P."/>
            <person name="Chovatia M."/>
            <person name="Cooper J."/>
            <person name="Damon W."/>
            <person name="Desjardin D."/>
            <person name="Finy P."/>
            <person name="Geml J."/>
            <person name="Haridas S."/>
            <person name="Hughes K."/>
            <person name="Justo A."/>
            <person name="Karasinski D."/>
            <person name="Kautmanova I."/>
            <person name="Kiss B."/>
            <person name="Kocsube S."/>
            <person name="Kotiranta H."/>
            <person name="LaButti K.M."/>
            <person name="Lechner B.E."/>
            <person name="Liimatainen K."/>
            <person name="Lipzen A."/>
            <person name="Lukacs Z."/>
            <person name="Mihaltcheva S."/>
            <person name="Morgado L.N."/>
            <person name="Niskanen T."/>
            <person name="Noordeloos M.E."/>
            <person name="Ohm R.A."/>
            <person name="Ortiz-Santana B."/>
            <person name="Ovrebo C."/>
            <person name="Racz N."/>
            <person name="Riley R."/>
            <person name="Savchenko A."/>
            <person name="Shiryaev A."/>
            <person name="Soop K."/>
            <person name="Spirin V."/>
            <person name="Szebenyi C."/>
            <person name="Tomsovsky M."/>
            <person name="Tulloss R.E."/>
            <person name="Uehling J."/>
            <person name="Grigoriev I.V."/>
            <person name="Vagvolgyi C."/>
            <person name="Papp T."/>
            <person name="Martin F.M."/>
            <person name="Miettinen O."/>
            <person name="Hibbett D.S."/>
            <person name="Nagy L.G."/>
        </authorList>
    </citation>
    <scope>NUCLEOTIDE SEQUENCE [LARGE SCALE GENOMIC DNA]</scope>
    <source>
        <strain evidence="1 2">NL-1719</strain>
    </source>
</reference>
<accession>A0ACD3BHC9</accession>
<evidence type="ECO:0000313" key="1">
    <source>
        <dbReference type="EMBL" id="TFK77295.1"/>
    </source>
</evidence>
<name>A0ACD3BHC9_9AGAR</name>
<keyword evidence="2" id="KW-1185">Reference proteome</keyword>
<proteinExistence type="predicted"/>
<evidence type="ECO:0000313" key="2">
    <source>
        <dbReference type="Proteomes" id="UP000308600"/>
    </source>
</evidence>
<protein>
    <submittedName>
        <fullName evidence="1">Bifunctional purine ADE1</fullName>
    </submittedName>
</protein>
<dbReference type="EMBL" id="ML208259">
    <property type="protein sequence ID" value="TFK77295.1"/>
    <property type="molecule type" value="Genomic_DNA"/>
</dbReference>
<dbReference type="Proteomes" id="UP000308600">
    <property type="component" value="Unassembled WGS sequence"/>
</dbReference>
<sequence>MSLRILLLGNGGREHALAWKLSQSKLVEHIFVCPGNGGTHSLPNTSNISNISPSNFYQLVEFAVQEKVNLVIPGPEQPLVDGVESHFRKGCYTSEIVGIPVFGPSALAARMEGSKAFSKAFMARHSIPTAQFQTFTSGQLDDAVSYVTQCGYSVVLKASGLAGGKGVLIPETTEEAIQGLKDIMVNNVFGDAGSEVVIEELLTGPEVSVLAFSDGYTIVPLPAAQDHKRIGEGDVGLNTGGMGAYAPAPVATPQVMDQIMKETLRPTIDGMRKEGFPFLGLLFTGFMLTASGPKVLEYNVRFGDPETEALMLLLADDVDLAAVMLACVRHHLDSVNLTTRPGIAVSVVLASKGYPGSYGKGKVITFNNTPSDVVIFHAGTANSGDSVVTSGGRVLAVTAYAPTLQEALRIVYAGVDSVSFEGKTYRRDIAHRALTATEPSKSGLTYAQAGVSVDAGNALVEAIKPHVRATRRIGADAEIGGFGGVFDLKATGYRDPILVSGTDGVGTKLRVAVDVGIHNLVGIDLVAMSVNDLLVQGAEPMFFLDYYGCGKLEVEVAAEVIKGIAEGCLQAGCALIGGETAEMPGMYQVGDYDLAGFAVGAVERDQLLPQGEIQVGDVLLGLASSGLHSNGFSLVRKVLPLSGLSYTSPCPWDANQTLGRALLEPTRIYISQVLPAVKQGLIKAMSHITGGGFIENIPRVLPKDLGCSLDASAWTLPPIFKFIMEHGSIAPLEMARTFNNGIGMVLVVSAEKQEQVIQALRAHGQAGVYKIGEIKAGAGVEIRNIETWRG</sequence>
<organism evidence="1 2">
    <name type="scientific">Pluteus cervinus</name>
    <dbReference type="NCBI Taxonomy" id="181527"/>
    <lineage>
        <taxon>Eukaryota</taxon>
        <taxon>Fungi</taxon>
        <taxon>Dikarya</taxon>
        <taxon>Basidiomycota</taxon>
        <taxon>Agaricomycotina</taxon>
        <taxon>Agaricomycetes</taxon>
        <taxon>Agaricomycetidae</taxon>
        <taxon>Agaricales</taxon>
        <taxon>Pluteineae</taxon>
        <taxon>Pluteaceae</taxon>
        <taxon>Pluteus</taxon>
    </lineage>
</organism>
<gene>
    <name evidence="1" type="ORF">BDN72DRAFT_910304</name>
</gene>